<dbReference type="Proteomes" id="UP001500456">
    <property type="component" value="Unassembled WGS sequence"/>
</dbReference>
<protein>
    <submittedName>
        <fullName evidence="9">M56 family metallopeptidase</fullName>
    </submittedName>
</protein>
<evidence type="ECO:0000259" key="8">
    <source>
        <dbReference type="Pfam" id="PF01435"/>
    </source>
</evidence>
<dbReference type="EMBL" id="BAAAZX010000009">
    <property type="protein sequence ID" value="GAA3996651.1"/>
    <property type="molecule type" value="Genomic_DNA"/>
</dbReference>
<dbReference type="PANTHER" id="PTHR34978">
    <property type="entry name" value="POSSIBLE SENSOR-TRANSDUCER PROTEIN BLAR"/>
    <property type="match status" value="1"/>
</dbReference>
<evidence type="ECO:0000313" key="10">
    <source>
        <dbReference type="Proteomes" id="UP001500456"/>
    </source>
</evidence>
<feature type="domain" description="Peptidase M48" evidence="8">
    <location>
        <begin position="135"/>
        <end position="208"/>
    </location>
</feature>
<reference evidence="10" key="1">
    <citation type="journal article" date="2019" name="Int. J. Syst. Evol. Microbiol.">
        <title>The Global Catalogue of Microorganisms (GCM) 10K type strain sequencing project: providing services to taxonomists for standard genome sequencing and annotation.</title>
        <authorList>
            <consortium name="The Broad Institute Genomics Platform"/>
            <consortium name="The Broad Institute Genome Sequencing Center for Infectious Disease"/>
            <person name="Wu L."/>
            <person name="Ma J."/>
        </authorList>
    </citation>
    <scope>NUCLEOTIDE SEQUENCE [LARGE SCALE GENOMIC DNA]</scope>
    <source>
        <strain evidence="10">JCM 16924</strain>
    </source>
</reference>
<comment type="cofactor">
    <cofactor evidence="6">
        <name>Zn(2+)</name>
        <dbReference type="ChEBI" id="CHEBI:29105"/>
    </cofactor>
    <text evidence="6">Binds 1 zinc ion per subunit.</text>
</comment>
<evidence type="ECO:0000256" key="6">
    <source>
        <dbReference type="RuleBase" id="RU003983"/>
    </source>
</evidence>
<keyword evidence="4 6" id="KW-0862">Zinc</keyword>
<gene>
    <name evidence="9" type="ORF">GCM10022232_36880</name>
</gene>
<keyword evidence="1 6" id="KW-0645">Protease</keyword>
<name>A0ABP7RFB0_9ACTN</name>
<feature type="transmembrane region" description="Helical" evidence="7">
    <location>
        <begin position="6"/>
        <end position="25"/>
    </location>
</feature>
<evidence type="ECO:0000256" key="4">
    <source>
        <dbReference type="ARBA" id="ARBA00022833"/>
    </source>
</evidence>
<dbReference type="CDD" id="cd07326">
    <property type="entry name" value="M56_BlaR1_MecR1_like"/>
    <property type="match status" value="1"/>
</dbReference>
<comment type="similarity">
    <text evidence="6">Belongs to the peptidase M48 family.</text>
</comment>
<evidence type="ECO:0000256" key="1">
    <source>
        <dbReference type="ARBA" id="ARBA00022670"/>
    </source>
</evidence>
<dbReference type="PANTHER" id="PTHR34978:SF3">
    <property type="entry name" value="SLR0241 PROTEIN"/>
    <property type="match status" value="1"/>
</dbReference>
<sequence>MNAAPVLVGYTAAVGFVAPQLILRARWPHRAPALAAAVWYALAVSFSIGAALSAYNLAMPTEHLHAGLVGLLHSCGLDMGAGVGAGASAVTPDPGTAERLAAGVPGAFAVALLAGFAFHVTRARRARTEHRQALDLVGRHSARLSATVLPYDVPAAYCLPGRRPRIVVSDAAVRELTPDQLGAVLEHEQAHIAGRHHLLLAAVEAFHSVFRRLPLARHVREQTALLLEMIADDRALRSHSHEVLATAMYEMAAARAPKGALAAGGHTVLIRMKRILGPHEAPHPALWGSVATVALAVPLLPLLVACPPGLG</sequence>
<dbReference type="RefSeq" id="WP_329341364.1">
    <property type="nucleotide sequence ID" value="NZ_BAAAZX010000009.1"/>
</dbReference>
<evidence type="ECO:0000256" key="5">
    <source>
        <dbReference type="ARBA" id="ARBA00023049"/>
    </source>
</evidence>
<keyword evidence="7" id="KW-1133">Transmembrane helix</keyword>
<evidence type="ECO:0000256" key="2">
    <source>
        <dbReference type="ARBA" id="ARBA00022723"/>
    </source>
</evidence>
<keyword evidence="7" id="KW-0812">Transmembrane</keyword>
<feature type="transmembrane region" description="Helical" evidence="7">
    <location>
        <begin position="100"/>
        <end position="121"/>
    </location>
</feature>
<dbReference type="Pfam" id="PF01435">
    <property type="entry name" value="Peptidase_M48"/>
    <property type="match status" value="1"/>
</dbReference>
<dbReference type="InterPro" id="IPR001915">
    <property type="entry name" value="Peptidase_M48"/>
</dbReference>
<dbReference type="InterPro" id="IPR052173">
    <property type="entry name" value="Beta-lactam_resp_regulator"/>
</dbReference>
<feature type="transmembrane region" description="Helical" evidence="7">
    <location>
        <begin position="37"/>
        <end position="58"/>
    </location>
</feature>
<comment type="caution">
    <text evidence="9">The sequence shown here is derived from an EMBL/GenBank/DDBJ whole genome shotgun (WGS) entry which is preliminary data.</text>
</comment>
<proteinExistence type="inferred from homology"/>
<accession>A0ABP7RFB0</accession>
<evidence type="ECO:0000313" key="9">
    <source>
        <dbReference type="EMBL" id="GAA3996651.1"/>
    </source>
</evidence>
<keyword evidence="3 6" id="KW-0378">Hydrolase</keyword>
<keyword evidence="10" id="KW-1185">Reference proteome</keyword>
<keyword evidence="2" id="KW-0479">Metal-binding</keyword>
<keyword evidence="5 6" id="KW-0482">Metalloprotease</keyword>
<dbReference type="Gene3D" id="3.30.2010.10">
    <property type="entry name" value="Metalloproteases ('zincins'), catalytic domain"/>
    <property type="match status" value="1"/>
</dbReference>
<evidence type="ECO:0000256" key="7">
    <source>
        <dbReference type="SAM" id="Phobius"/>
    </source>
</evidence>
<evidence type="ECO:0000256" key="3">
    <source>
        <dbReference type="ARBA" id="ARBA00022801"/>
    </source>
</evidence>
<organism evidence="9 10">
    <name type="scientific">Streptomyces plumbiresistens</name>
    <dbReference type="NCBI Taxonomy" id="511811"/>
    <lineage>
        <taxon>Bacteria</taxon>
        <taxon>Bacillati</taxon>
        <taxon>Actinomycetota</taxon>
        <taxon>Actinomycetes</taxon>
        <taxon>Kitasatosporales</taxon>
        <taxon>Streptomycetaceae</taxon>
        <taxon>Streptomyces</taxon>
    </lineage>
</organism>
<keyword evidence="7" id="KW-0472">Membrane</keyword>